<evidence type="ECO:0000256" key="4">
    <source>
        <dbReference type="PIRSR" id="PIRSR000103-1"/>
    </source>
</evidence>
<dbReference type="InterPro" id="IPR036291">
    <property type="entry name" value="NAD(P)-bd_dom_sf"/>
</dbReference>
<dbReference type="Gene3D" id="1.10.1040.10">
    <property type="entry name" value="N-(1-d-carboxylethyl)-l-norvaline Dehydrogenase, domain 2"/>
    <property type="match status" value="1"/>
</dbReference>
<dbReference type="OrthoDB" id="9786703at2"/>
<dbReference type="InterPro" id="IPR008927">
    <property type="entry name" value="6-PGluconate_DH-like_C_sf"/>
</dbReference>
<dbReference type="InterPro" id="IPR029154">
    <property type="entry name" value="HIBADH-like_NADP-bd"/>
</dbReference>
<dbReference type="AlphaFoldDB" id="A0A7C8GVB2"/>
<feature type="domain" description="3-hydroxyisobutyrate dehydrogenase-like NAD-binding" evidence="6">
    <location>
        <begin position="166"/>
        <end position="285"/>
    </location>
</feature>
<dbReference type="PANTHER" id="PTHR43060">
    <property type="entry name" value="3-HYDROXYISOBUTYRATE DEHYDROGENASE-LIKE 1, MITOCHONDRIAL-RELATED"/>
    <property type="match status" value="1"/>
</dbReference>
<evidence type="ECO:0000313" key="8">
    <source>
        <dbReference type="Proteomes" id="UP000480246"/>
    </source>
</evidence>
<keyword evidence="2" id="KW-0560">Oxidoreductase</keyword>
<keyword evidence="3" id="KW-0520">NAD</keyword>
<accession>A0A7C8GVB2</accession>
<dbReference type="InterPro" id="IPR006115">
    <property type="entry name" value="6PGDH_NADP-bd"/>
</dbReference>
<dbReference type="SUPFAM" id="SSF48179">
    <property type="entry name" value="6-phosphogluconate dehydrogenase C-terminal domain-like"/>
    <property type="match status" value="1"/>
</dbReference>
<sequence>MSKTIGFIGTGVMGRSMAQNLMNHGHEVHVYTRSKEKAADVIKNGAIWQDTVADLAGKAEIIITIVGYPSDVEQVYFGQEGIIENAQPNSYLIDMTTSDPLLAEKIHQHAKEKQLHALDAPVSGGDIGAKNGKLSIMVGGTKDAYQAVLPILECMGENIVHQGPAGAGQHTKMANQITIASNMIGVSEAIMYARKAGLDPAQVLKSISSGAAGSWSLSNLAPRMMEQDYAPGFYIKHFIKDMKIALQSAKNMGLSTPGLEISLKLYEELAEKGEEDSGTQALIKWFEQN</sequence>
<feature type="domain" description="6-phosphogluconate dehydrogenase NADP-binding" evidence="5">
    <location>
        <begin position="4"/>
        <end position="163"/>
    </location>
</feature>
<dbReference type="RefSeq" id="WP_153402318.1">
    <property type="nucleotide sequence ID" value="NZ_ML762427.1"/>
</dbReference>
<evidence type="ECO:0000256" key="2">
    <source>
        <dbReference type="ARBA" id="ARBA00023002"/>
    </source>
</evidence>
<evidence type="ECO:0000259" key="5">
    <source>
        <dbReference type="Pfam" id="PF03446"/>
    </source>
</evidence>
<dbReference type="PANTHER" id="PTHR43060:SF15">
    <property type="entry name" value="3-HYDROXYISOBUTYRATE DEHYDROGENASE-LIKE 1, MITOCHONDRIAL-RELATED"/>
    <property type="match status" value="1"/>
</dbReference>
<dbReference type="SUPFAM" id="SSF51735">
    <property type="entry name" value="NAD(P)-binding Rossmann-fold domains"/>
    <property type="match status" value="1"/>
</dbReference>
<name>A0A7C8GVB2_9BACI</name>
<proteinExistence type="inferred from homology"/>
<evidence type="ECO:0000256" key="1">
    <source>
        <dbReference type="ARBA" id="ARBA00009080"/>
    </source>
</evidence>
<dbReference type="InterPro" id="IPR015815">
    <property type="entry name" value="HIBADH-related"/>
</dbReference>
<dbReference type="GO" id="GO:0050661">
    <property type="term" value="F:NADP binding"/>
    <property type="evidence" value="ECO:0007669"/>
    <property type="project" value="InterPro"/>
</dbReference>
<dbReference type="GO" id="GO:0016491">
    <property type="term" value="F:oxidoreductase activity"/>
    <property type="evidence" value="ECO:0007669"/>
    <property type="project" value="UniProtKB-KW"/>
</dbReference>
<dbReference type="EMBL" id="WEID01000031">
    <property type="protein sequence ID" value="KAB8137981.1"/>
    <property type="molecule type" value="Genomic_DNA"/>
</dbReference>
<dbReference type="Pfam" id="PF03446">
    <property type="entry name" value="NAD_binding_2"/>
    <property type="match status" value="1"/>
</dbReference>
<comment type="similarity">
    <text evidence="1">Belongs to the HIBADH-related family.</text>
</comment>
<dbReference type="Gene3D" id="3.40.50.720">
    <property type="entry name" value="NAD(P)-binding Rossmann-like Domain"/>
    <property type="match status" value="1"/>
</dbReference>
<protein>
    <submittedName>
        <fullName evidence="7">NAD(P)-dependent oxidoreductase</fullName>
    </submittedName>
</protein>
<dbReference type="Pfam" id="PF14833">
    <property type="entry name" value="NAD_binding_11"/>
    <property type="match status" value="1"/>
</dbReference>
<evidence type="ECO:0000256" key="3">
    <source>
        <dbReference type="ARBA" id="ARBA00023027"/>
    </source>
</evidence>
<evidence type="ECO:0000259" key="6">
    <source>
        <dbReference type="Pfam" id="PF14833"/>
    </source>
</evidence>
<evidence type="ECO:0000313" key="7">
    <source>
        <dbReference type="EMBL" id="KAB8137981.1"/>
    </source>
</evidence>
<keyword evidence="8" id="KW-1185">Reference proteome</keyword>
<organism evidence="7 8">
    <name type="scientific">Gracilibacillus oryzae</name>
    <dbReference type="NCBI Taxonomy" id="1672701"/>
    <lineage>
        <taxon>Bacteria</taxon>
        <taxon>Bacillati</taxon>
        <taxon>Bacillota</taxon>
        <taxon>Bacilli</taxon>
        <taxon>Bacillales</taxon>
        <taxon>Bacillaceae</taxon>
        <taxon>Gracilibacillus</taxon>
    </lineage>
</organism>
<dbReference type="PIRSF" id="PIRSF000103">
    <property type="entry name" value="HIBADH"/>
    <property type="match status" value="1"/>
</dbReference>
<dbReference type="InterPro" id="IPR013328">
    <property type="entry name" value="6PGD_dom2"/>
</dbReference>
<feature type="active site" evidence="4">
    <location>
        <position position="172"/>
    </location>
</feature>
<dbReference type="Proteomes" id="UP000480246">
    <property type="component" value="Unassembled WGS sequence"/>
</dbReference>
<comment type="caution">
    <text evidence="7">The sequence shown here is derived from an EMBL/GenBank/DDBJ whole genome shotgun (WGS) entry which is preliminary data.</text>
</comment>
<dbReference type="GO" id="GO:0051287">
    <property type="term" value="F:NAD binding"/>
    <property type="evidence" value="ECO:0007669"/>
    <property type="project" value="InterPro"/>
</dbReference>
<gene>
    <name evidence="7" type="ORF">F9U64_07130</name>
</gene>
<reference evidence="7 8" key="1">
    <citation type="submission" date="2019-10" db="EMBL/GenBank/DDBJ databases">
        <title>Gracilibacillus sp. nov. isolated from rice seeds.</title>
        <authorList>
            <person name="He S."/>
        </authorList>
    </citation>
    <scope>NUCLEOTIDE SEQUENCE [LARGE SCALE GENOMIC DNA]</scope>
    <source>
        <strain evidence="7 8">TD8</strain>
    </source>
</reference>